<evidence type="ECO:0000313" key="7">
    <source>
        <dbReference type="EMBL" id="MBF8640942.1"/>
    </source>
</evidence>
<evidence type="ECO:0000256" key="4">
    <source>
        <dbReference type="ARBA" id="ARBA00022989"/>
    </source>
</evidence>
<feature type="transmembrane region" description="Helical" evidence="6">
    <location>
        <begin position="12"/>
        <end position="38"/>
    </location>
</feature>
<dbReference type="EMBL" id="UAUF01000011">
    <property type="protein sequence ID" value="SPZ06348.1"/>
    <property type="molecule type" value="Genomic_DNA"/>
</dbReference>
<dbReference type="Pfam" id="PF03741">
    <property type="entry name" value="TerC"/>
    <property type="match status" value="1"/>
</dbReference>
<accession>A0A2X2CFH3</accession>
<evidence type="ECO:0000256" key="3">
    <source>
        <dbReference type="ARBA" id="ARBA00022692"/>
    </source>
</evidence>
<evidence type="ECO:0000313" key="8">
    <source>
        <dbReference type="EMBL" id="SPZ06348.1"/>
    </source>
</evidence>
<dbReference type="EMBL" id="JADMCD010000003">
    <property type="protein sequence ID" value="MBF8640942.1"/>
    <property type="molecule type" value="Genomic_DNA"/>
</dbReference>
<dbReference type="NCBIfam" id="TIGR03718">
    <property type="entry name" value="R_switched_Alx"/>
    <property type="match status" value="1"/>
</dbReference>
<sequence>MPDAFDFLTTPFMGAAAWLWLSFLIIVLLLLIFDLGVLQRNHHEIGIKESLLMSAGYISFGIAFGGWIWYEFGATRALEYYTGYLVEQSLSMDNVFVMALIFSFFQIPRKYQHEVLFWGVLGAIVMRAIMIGVGAALVQRFDWILYVFGAFLLISGIKMLFSRHDDQPDLAQNPMLRFLRKHIRVTDQLHGDRFLIRKEKEGFSKPLVYATPLLLALILIEMADLVFAVDSVPAIFSITQEPFIVYTSNICAILGLRALYFALAAMISRFAYLKYALALVLIFIGAKIFAHSLIGPVPAPLSLGVTFSLLAGGIVLSLFKTRGHAEHLKTGTSKNNSGSWGDHK</sequence>
<evidence type="ECO:0000256" key="2">
    <source>
        <dbReference type="ARBA" id="ARBA00007511"/>
    </source>
</evidence>
<dbReference type="InterPro" id="IPR022369">
    <property type="entry name" value="Integral_membrane_TerC_rswitch"/>
</dbReference>
<comment type="subcellular location">
    <subcellularLocation>
        <location evidence="1">Membrane</location>
        <topology evidence="1">Multi-pass membrane protein</topology>
    </subcellularLocation>
</comment>
<dbReference type="RefSeq" id="WP_010798392.1">
    <property type="nucleotide sequence ID" value="NZ_CP069262.1"/>
</dbReference>
<feature type="transmembrane region" description="Helical" evidence="6">
    <location>
        <begin position="243"/>
        <end position="263"/>
    </location>
</feature>
<proteinExistence type="inferred from homology"/>
<reference evidence="8 9" key="1">
    <citation type="submission" date="2018-06" db="EMBL/GenBank/DDBJ databases">
        <authorList>
            <consortium name="Pathogen Informatics"/>
            <person name="Doyle S."/>
        </authorList>
    </citation>
    <scope>NUCLEOTIDE SEQUENCE [LARGE SCALE GENOMIC DNA]</scope>
    <source>
        <strain evidence="8 9">NCTC11842</strain>
    </source>
</reference>
<evidence type="ECO:0000256" key="1">
    <source>
        <dbReference type="ARBA" id="ARBA00004141"/>
    </source>
</evidence>
<dbReference type="GO" id="GO:0016020">
    <property type="term" value="C:membrane"/>
    <property type="evidence" value="ECO:0007669"/>
    <property type="project" value="UniProtKB-SubCell"/>
</dbReference>
<feature type="transmembrane region" description="Helical" evidence="6">
    <location>
        <begin position="143"/>
        <end position="161"/>
    </location>
</feature>
<feature type="transmembrane region" description="Helical" evidence="6">
    <location>
        <begin position="275"/>
        <end position="294"/>
    </location>
</feature>
<keyword evidence="4 6" id="KW-1133">Transmembrane helix</keyword>
<reference evidence="7 10" key="2">
    <citation type="submission" date="2020-10" db="EMBL/GenBank/DDBJ databases">
        <title>Genome sequences of Pseudomonas isolates.</title>
        <authorList>
            <person name="Wessels L."/>
            <person name="Reich F."/>
            <person name="Hammerl J."/>
        </authorList>
    </citation>
    <scope>NUCLEOTIDE SEQUENCE [LARGE SCALE GENOMIC DNA]</scope>
    <source>
        <strain evidence="7 10">20-MO00624-0</strain>
    </source>
</reference>
<protein>
    <submittedName>
        <fullName evidence="8">TerC family protein</fullName>
    </submittedName>
</protein>
<evidence type="ECO:0000313" key="9">
    <source>
        <dbReference type="Proteomes" id="UP000250443"/>
    </source>
</evidence>
<feature type="transmembrane region" description="Helical" evidence="6">
    <location>
        <begin position="300"/>
        <end position="319"/>
    </location>
</feature>
<name>A0A2X2CFH3_PSELU</name>
<keyword evidence="3 6" id="KW-0812">Transmembrane</keyword>
<keyword evidence="10" id="KW-1185">Reference proteome</keyword>
<keyword evidence="5 6" id="KW-0472">Membrane</keyword>
<dbReference type="InterPro" id="IPR005496">
    <property type="entry name" value="Integral_membrane_TerC"/>
</dbReference>
<gene>
    <name evidence="8" type="primary">alx_1</name>
    <name evidence="7" type="ORF">IRZ65_09615</name>
    <name evidence="8" type="ORF">NCTC11842_02236</name>
</gene>
<dbReference type="Proteomes" id="UP000626180">
    <property type="component" value="Unassembled WGS sequence"/>
</dbReference>
<feature type="transmembrane region" description="Helical" evidence="6">
    <location>
        <begin position="115"/>
        <end position="137"/>
    </location>
</feature>
<evidence type="ECO:0000313" key="10">
    <source>
        <dbReference type="Proteomes" id="UP000626180"/>
    </source>
</evidence>
<comment type="similarity">
    <text evidence="2">Belongs to the TerC family.</text>
</comment>
<dbReference type="PANTHER" id="PTHR30238:SF0">
    <property type="entry name" value="THYLAKOID MEMBRANE PROTEIN TERC, CHLOROPLASTIC"/>
    <property type="match status" value="1"/>
</dbReference>
<feature type="transmembrane region" description="Helical" evidence="6">
    <location>
        <begin position="50"/>
        <end position="70"/>
    </location>
</feature>
<evidence type="ECO:0000256" key="5">
    <source>
        <dbReference type="ARBA" id="ARBA00023136"/>
    </source>
</evidence>
<feature type="transmembrane region" description="Helical" evidence="6">
    <location>
        <begin position="90"/>
        <end position="108"/>
    </location>
</feature>
<evidence type="ECO:0000256" key="6">
    <source>
        <dbReference type="SAM" id="Phobius"/>
    </source>
</evidence>
<dbReference type="PANTHER" id="PTHR30238">
    <property type="entry name" value="MEMBRANE BOUND PREDICTED REDOX MODULATOR"/>
    <property type="match status" value="1"/>
</dbReference>
<dbReference type="Proteomes" id="UP000250443">
    <property type="component" value="Unassembled WGS sequence"/>
</dbReference>
<feature type="transmembrane region" description="Helical" evidence="6">
    <location>
        <begin position="207"/>
        <end position="228"/>
    </location>
</feature>
<dbReference type="AlphaFoldDB" id="A0A2X2CFH3"/>
<organism evidence="8 9">
    <name type="scientific">Pseudomonas luteola</name>
    <dbReference type="NCBI Taxonomy" id="47886"/>
    <lineage>
        <taxon>Bacteria</taxon>
        <taxon>Pseudomonadati</taxon>
        <taxon>Pseudomonadota</taxon>
        <taxon>Gammaproteobacteria</taxon>
        <taxon>Pseudomonadales</taxon>
        <taxon>Pseudomonadaceae</taxon>
        <taxon>Pseudomonas</taxon>
    </lineage>
</organism>